<dbReference type="Pfam" id="PF07707">
    <property type="entry name" value="BACK"/>
    <property type="match status" value="1"/>
</dbReference>
<dbReference type="Gene3D" id="3.30.710.10">
    <property type="entry name" value="Potassium Channel Kv1.1, Chain A"/>
    <property type="match status" value="1"/>
</dbReference>
<dbReference type="Pfam" id="PF00651">
    <property type="entry name" value="BTB"/>
    <property type="match status" value="1"/>
</dbReference>
<dbReference type="PANTHER" id="PTHR24410">
    <property type="entry name" value="HL07962P-RELATED"/>
    <property type="match status" value="1"/>
</dbReference>
<proteinExistence type="predicted"/>
<sequence length="369" mass="42974">MPIKYVEELLKDFEKLRSFGDNYDVIIEAGESVNIKQFHVHSLILTLRSTYFKTALSNDWAHKVNGKIIFKKPNINPDVMEILLKYVYTGIIDLDNLSGLKVLNLLIATDELDFRISDRIIKNYDFESKSFIKEDPAEVLHIVFHLKDPFTALKEVCLRSICENSEYLFKSPNFLTVDKPILKYLLQRDDLIIKEYNILDFLLKWGVDQMSSTANINDISNWTTDDFNKLREILHDLIPLVRWFQIPSALFHHNIRLYKMILPEILYDDIINFYINPRSLPNSSVLMSPRKRSFNPSDSPNNSYGPIFGNRDLAIISNILISGGLNSYPEAKLFLNPQQELFIEDYEVFKVNKLINRIDPSRVSIDVIF</sequence>
<feature type="domain" description="BTB" evidence="1">
    <location>
        <begin position="23"/>
        <end position="96"/>
    </location>
</feature>
<dbReference type="InterPro" id="IPR011705">
    <property type="entry name" value="BACK"/>
</dbReference>
<evidence type="ECO:0000313" key="3">
    <source>
        <dbReference type="Proteomes" id="UP000789570"/>
    </source>
</evidence>
<name>A0A9N8ZSX9_9GLOM</name>
<protein>
    <submittedName>
        <fullName evidence="2">6567_t:CDS:1</fullName>
    </submittedName>
</protein>
<dbReference type="CDD" id="cd18186">
    <property type="entry name" value="BTB_POZ_ZBTB_KLHL-like"/>
    <property type="match status" value="1"/>
</dbReference>
<dbReference type="InterPro" id="IPR011333">
    <property type="entry name" value="SKP1/BTB/POZ_sf"/>
</dbReference>
<evidence type="ECO:0000259" key="1">
    <source>
        <dbReference type="PROSITE" id="PS50097"/>
    </source>
</evidence>
<evidence type="ECO:0000313" key="2">
    <source>
        <dbReference type="EMBL" id="CAG8505747.1"/>
    </source>
</evidence>
<gene>
    <name evidence="2" type="ORF">FCALED_LOCUS3937</name>
</gene>
<dbReference type="SMART" id="SM00225">
    <property type="entry name" value="BTB"/>
    <property type="match status" value="1"/>
</dbReference>
<dbReference type="Gene3D" id="1.25.40.420">
    <property type="match status" value="1"/>
</dbReference>
<dbReference type="PROSITE" id="PS50097">
    <property type="entry name" value="BTB"/>
    <property type="match status" value="1"/>
</dbReference>
<accession>A0A9N8ZSX9</accession>
<dbReference type="InterPro" id="IPR000210">
    <property type="entry name" value="BTB/POZ_dom"/>
</dbReference>
<keyword evidence="3" id="KW-1185">Reference proteome</keyword>
<dbReference type="InterPro" id="IPR051481">
    <property type="entry name" value="BTB-POZ/Galectin-3-binding"/>
</dbReference>
<dbReference type="SUPFAM" id="SSF54695">
    <property type="entry name" value="POZ domain"/>
    <property type="match status" value="1"/>
</dbReference>
<dbReference type="PANTHER" id="PTHR24410:SF23">
    <property type="entry name" value="BTB DOMAIN-CONTAINING PROTEIN-RELATED"/>
    <property type="match status" value="1"/>
</dbReference>
<organism evidence="2 3">
    <name type="scientific">Funneliformis caledonium</name>
    <dbReference type="NCBI Taxonomy" id="1117310"/>
    <lineage>
        <taxon>Eukaryota</taxon>
        <taxon>Fungi</taxon>
        <taxon>Fungi incertae sedis</taxon>
        <taxon>Mucoromycota</taxon>
        <taxon>Glomeromycotina</taxon>
        <taxon>Glomeromycetes</taxon>
        <taxon>Glomerales</taxon>
        <taxon>Glomeraceae</taxon>
        <taxon>Funneliformis</taxon>
    </lineage>
</organism>
<dbReference type="EMBL" id="CAJVPQ010000727">
    <property type="protein sequence ID" value="CAG8505747.1"/>
    <property type="molecule type" value="Genomic_DNA"/>
</dbReference>
<dbReference type="AlphaFoldDB" id="A0A9N8ZSX9"/>
<dbReference type="Proteomes" id="UP000789570">
    <property type="component" value="Unassembled WGS sequence"/>
</dbReference>
<dbReference type="OrthoDB" id="25620at2759"/>
<comment type="caution">
    <text evidence="2">The sequence shown here is derived from an EMBL/GenBank/DDBJ whole genome shotgun (WGS) entry which is preliminary data.</text>
</comment>
<reference evidence="2" key="1">
    <citation type="submission" date="2021-06" db="EMBL/GenBank/DDBJ databases">
        <authorList>
            <person name="Kallberg Y."/>
            <person name="Tangrot J."/>
            <person name="Rosling A."/>
        </authorList>
    </citation>
    <scope>NUCLEOTIDE SEQUENCE</scope>
    <source>
        <strain evidence="2">UK204</strain>
    </source>
</reference>